<name>A0ACB6ZU70_THEGA</name>
<reference evidence="1" key="1">
    <citation type="submission" date="2019-10" db="EMBL/GenBank/DDBJ databases">
        <authorList>
            <consortium name="DOE Joint Genome Institute"/>
            <person name="Kuo A."/>
            <person name="Miyauchi S."/>
            <person name="Kiss E."/>
            <person name="Drula E."/>
            <person name="Kohler A."/>
            <person name="Sanchez-Garcia M."/>
            <person name="Andreopoulos B."/>
            <person name="Barry K.W."/>
            <person name="Bonito G."/>
            <person name="Buee M."/>
            <person name="Carver A."/>
            <person name="Chen C."/>
            <person name="Cichocki N."/>
            <person name="Clum A."/>
            <person name="Culley D."/>
            <person name="Crous P.W."/>
            <person name="Fauchery L."/>
            <person name="Girlanda M."/>
            <person name="Hayes R."/>
            <person name="Keri Z."/>
            <person name="Labutti K."/>
            <person name="Lipzen A."/>
            <person name="Lombard V."/>
            <person name="Magnuson J."/>
            <person name="Maillard F."/>
            <person name="Morin E."/>
            <person name="Murat C."/>
            <person name="Nolan M."/>
            <person name="Ohm R."/>
            <person name="Pangilinan J."/>
            <person name="Pereira M."/>
            <person name="Perotto S."/>
            <person name="Peter M."/>
            <person name="Riley R."/>
            <person name="Sitrit Y."/>
            <person name="Stielow B."/>
            <person name="Szollosi G."/>
            <person name="Zifcakova L."/>
            <person name="Stursova M."/>
            <person name="Spatafora J.W."/>
            <person name="Tedersoo L."/>
            <person name="Vaario L.-M."/>
            <person name="Yamada A."/>
            <person name="Yan M."/>
            <person name="Wang P."/>
            <person name="Xu J."/>
            <person name="Bruns T."/>
            <person name="Baldrian P."/>
            <person name="Vilgalys R."/>
            <person name="Henrissat B."/>
            <person name="Grigoriev I.V."/>
            <person name="Hibbett D."/>
            <person name="Nagy L.G."/>
            <person name="Martin F.M."/>
        </authorList>
    </citation>
    <scope>NUCLEOTIDE SEQUENCE</scope>
    <source>
        <strain evidence="1">P2</strain>
    </source>
</reference>
<organism evidence="1 2">
    <name type="scientific">Thelephora ganbajun</name>
    <name type="common">Ganba fungus</name>
    <dbReference type="NCBI Taxonomy" id="370292"/>
    <lineage>
        <taxon>Eukaryota</taxon>
        <taxon>Fungi</taxon>
        <taxon>Dikarya</taxon>
        <taxon>Basidiomycota</taxon>
        <taxon>Agaricomycotina</taxon>
        <taxon>Agaricomycetes</taxon>
        <taxon>Thelephorales</taxon>
        <taxon>Thelephoraceae</taxon>
        <taxon>Thelephora</taxon>
    </lineage>
</organism>
<accession>A0ACB6ZU70</accession>
<gene>
    <name evidence="1" type="ORF">BDM02DRAFT_3088406</name>
</gene>
<comment type="caution">
    <text evidence="1">The sequence shown here is derived from an EMBL/GenBank/DDBJ whole genome shotgun (WGS) entry which is preliminary data.</text>
</comment>
<sequence length="588" mass="64913">MKGPEEKTLPEPVSYSPQRCLGRSRLVSLLAGLGAFALINGYFRGTEPTVYYALCSPHGTANIYTVDPDNTKVQCLVVKDERFLHTSAYAELQEKHPGIHIKFLQHNSIVIPGITDSHVHALQYGLQKQLPLEGAAGVLDAVAKVRAYIESDPAVLNNRSTFIEGWGWDTTKWSTERWPTAAELEADPVTRGRLIALRSKDAHGCWVSQKILDIMEPIPEKVDGGVIVRDSSGKPVGVFLDNARDLIPIPPPTEEVLLKRWDPVVKDAHAVGLTAIHDALLQPNTIDFFHKQALEGNLALRVYGMKYFDDKSPYWGNTTKKIIGAGGDRFTLRSAKFVVDGALRSRGAALYEPYSDDPTNRGSMRVEPGTLNKTIPKFLEDGWQCIHAIGDRTNGVVLDALGAALEHADVPAIRPRIEHAQIMDHKDIPRLGKTGVIASVQPIHAISDMWYAEHRLGPERVKRLYAFRSIIDAGARTALGTDFPVEDMRPLATFYAATTRLSYDGDSPHGRGGWFPEQRMTRLEALRGMTIDPAFASFTENILGSIEPGKRADFVVLSKDIMEMPAEEILKTEVLATVMDGVVVYGKV</sequence>
<protein>
    <submittedName>
        <fullName evidence="1">Uncharacterized protein</fullName>
    </submittedName>
</protein>
<reference evidence="1" key="2">
    <citation type="journal article" date="2020" name="Nat. Commun.">
        <title>Large-scale genome sequencing of mycorrhizal fungi provides insights into the early evolution of symbiotic traits.</title>
        <authorList>
            <person name="Miyauchi S."/>
            <person name="Kiss E."/>
            <person name="Kuo A."/>
            <person name="Drula E."/>
            <person name="Kohler A."/>
            <person name="Sanchez-Garcia M."/>
            <person name="Morin E."/>
            <person name="Andreopoulos B."/>
            <person name="Barry K.W."/>
            <person name="Bonito G."/>
            <person name="Buee M."/>
            <person name="Carver A."/>
            <person name="Chen C."/>
            <person name="Cichocki N."/>
            <person name="Clum A."/>
            <person name="Culley D."/>
            <person name="Crous P.W."/>
            <person name="Fauchery L."/>
            <person name="Girlanda M."/>
            <person name="Hayes R.D."/>
            <person name="Keri Z."/>
            <person name="LaButti K."/>
            <person name="Lipzen A."/>
            <person name="Lombard V."/>
            <person name="Magnuson J."/>
            <person name="Maillard F."/>
            <person name="Murat C."/>
            <person name="Nolan M."/>
            <person name="Ohm R.A."/>
            <person name="Pangilinan J."/>
            <person name="Pereira M.F."/>
            <person name="Perotto S."/>
            <person name="Peter M."/>
            <person name="Pfister S."/>
            <person name="Riley R."/>
            <person name="Sitrit Y."/>
            <person name="Stielow J.B."/>
            <person name="Szollosi G."/>
            <person name="Zifcakova L."/>
            <person name="Stursova M."/>
            <person name="Spatafora J.W."/>
            <person name="Tedersoo L."/>
            <person name="Vaario L.M."/>
            <person name="Yamada A."/>
            <person name="Yan M."/>
            <person name="Wang P."/>
            <person name="Xu J."/>
            <person name="Bruns T."/>
            <person name="Baldrian P."/>
            <person name="Vilgalys R."/>
            <person name="Dunand C."/>
            <person name="Henrissat B."/>
            <person name="Grigoriev I.V."/>
            <person name="Hibbett D."/>
            <person name="Nagy L.G."/>
            <person name="Martin F.M."/>
        </authorList>
    </citation>
    <scope>NUCLEOTIDE SEQUENCE</scope>
    <source>
        <strain evidence="1">P2</strain>
    </source>
</reference>
<dbReference type="EMBL" id="MU117966">
    <property type="protein sequence ID" value="KAF9653004.1"/>
    <property type="molecule type" value="Genomic_DNA"/>
</dbReference>
<proteinExistence type="predicted"/>
<evidence type="ECO:0000313" key="2">
    <source>
        <dbReference type="Proteomes" id="UP000886501"/>
    </source>
</evidence>
<keyword evidence="2" id="KW-1185">Reference proteome</keyword>
<dbReference type="Proteomes" id="UP000886501">
    <property type="component" value="Unassembled WGS sequence"/>
</dbReference>
<evidence type="ECO:0000313" key="1">
    <source>
        <dbReference type="EMBL" id="KAF9653004.1"/>
    </source>
</evidence>